<organism evidence="1 2">
    <name type="scientific">Cylicocyclus nassatus</name>
    <name type="common">Nematode worm</name>
    <dbReference type="NCBI Taxonomy" id="53992"/>
    <lineage>
        <taxon>Eukaryota</taxon>
        <taxon>Metazoa</taxon>
        <taxon>Ecdysozoa</taxon>
        <taxon>Nematoda</taxon>
        <taxon>Chromadorea</taxon>
        <taxon>Rhabditida</taxon>
        <taxon>Rhabditina</taxon>
        <taxon>Rhabditomorpha</taxon>
        <taxon>Strongyloidea</taxon>
        <taxon>Strongylidae</taxon>
        <taxon>Cylicocyclus</taxon>
    </lineage>
</organism>
<dbReference type="EMBL" id="CATQJL010000223">
    <property type="protein sequence ID" value="CAJ0598588.1"/>
    <property type="molecule type" value="Genomic_DNA"/>
</dbReference>
<dbReference type="AlphaFoldDB" id="A0AA36GUM0"/>
<comment type="caution">
    <text evidence="1">The sequence shown here is derived from an EMBL/GenBank/DDBJ whole genome shotgun (WGS) entry which is preliminary data.</text>
</comment>
<evidence type="ECO:0000313" key="1">
    <source>
        <dbReference type="EMBL" id="CAJ0598588.1"/>
    </source>
</evidence>
<reference evidence="1" key="1">
    <citation type="submission" date="2023-07" db="EMBL/GenBank/DDBJ databases">
        <authorList>
            <consortium name="CYATHOMIX"/>
        </authorList>
    </citation>
    <scope>NUCLEOTIDE SEQUENCE</scope>
    <source>
        <strain evidence="1">N/A</strain>
    </source>
</reference>
<proteinExistence type="predicted"/>
<dbReference type="Proteomes" id="UP001176961">
    <property type="component" value="Unassembled WGS sequence"/>
</dbReference>
<evidence type="ECO:0008006" key="3">
    <source>
        <dbReference type="Google" id="ProtNLM"/>
    </source>
</evidence>
<gene>
    <name evidence="1" type="ORF">CYNAS_LOCUS10571</name>
</gene>
<name>A0AA36GUM0_CYLNA</name>
<protein>
    <recommendedName>
        <fullName evidence="3">DUF148 domain-containing protein</fullName>
    </recommendedName>
</protein>
<keyword evidence="2" id="KW-1185">Reference proteome</keyword>
<sequence>MMLGSYLGLALVISAYAQQQQTIPCGLPPFVTKLPEKQSQLLKEIWAGYESGTDCSTQQNRTFEVVATLTDAERAAVFSAAQENDEGIPVEDQFDTTPAFIKSLSKKIKDGFDEIWTNIGLLDQEKHEKLREYAAKHFNKEQKEGFDIWLNKIIEARQQINSRVEKLPQAAKEMLSKIMKVREEERKLLNSLTPEMQRMLDGLI</sequence>
<accession>A0AA36GUM0</accession>
<evidence type="ECO:0000313" key="2">
    <source>
        <dbReference type="Proteomes" id="UP001176961"/>
    </source>
</evidence>